<evidence type="ECO:0000256" key="3">
    <source>
        <dbReference type="ARBA" id="ARBA00022475"/>
    </source>
</evidence>
<dbReference type="Proteomes" id="UP001381693">
    <property type="component" value="Unassembled WGS sequence"/>
</dbReference>
<feature type="transmembrane region" description="Helical" evidence="9">
    <location>
        <begin position="607"/>
        <end position="628"/>
    </location>
</feature>
<feature type="disulfide bond" evidence="7">
    <location>
        <begin position="588"/>
        <end position="597"/>
    </location>
</feature>
<evidence type="ECO:0000256" key="6">
    <source>
        <dbReference type="ARBA" id="ARBA00023136"/>
    </source>
</evidence>
<gene>
    <name evidence="11" type="primary">TMEM8A_3</name>
    <name evidence="11" type="ORF">SK128_024769</name>
</gene>
<evidence type="ECO:0000256" key="5">
    <source>
        <dbReference type="ARBA" id="ARBA00022989"/>
    </source>
</evidence>
<comment type="caution">
    <text evidence="7">Lacks conserved residue(s) required for the propagation of feature annotation.</text>
</comment>
<organism evidence="11 12">
    <name type="scientific">Halocaridina rubra</name>
    <name type="common">Hawaiian red shrimp</name>
    <dbReference type="NCBI Taxonomy" id="373956"/>
    <lineage>
        <taxon>Eukaryota</taxon>
        <taxon>Metazoa</taxon>
        <taxon>Ecdysozoa</taxon>
        <taxon>Arthropoda</taxon>
        <taxon>Crustacea</taxon>
        <taxon>Multicrustacea</taxon>
        <taxon>Malacostraca</taxon>
        <taxon>Eumalacostraca</taxon>
        <taxon>Eucarida</taxon>
        <taxon>Decapoda</taxon>
        <taxon>Pleocyemata</taxon>
        <taxon>Caridea</taxon>
        <taxon>Atyoidea</taxon>
        <taxon>Atyidae</taxon>
        <taxon>Halocaridina</taxon>
    </lineage>
</organism>
<keyword evidence="5 9" id="KW-1133">Transmembrane helix</keyword>
<evidence type="ECO:0000256" key="4">
    <source>
        <dbReference type="ARBA" id="ARBA00022692"/>
    </source>
</evidence>
<accession>A0AAN8X7U0</accession>
<feature type="domain" description="EGF-like" evidence="10">
    <location>
        <begin position="558"/>
        <end position="598"/>
    </location>
</feature>
<protein>
    <recommendedName>
        <fullName evidence="10">EGF-like domain-containing protein</fullName>
    </recommendedName>
</protein>
<evidence type="ECO:0000313" key="12">
    <source>
        <dbReference type="Proteomes" id="UP001381693"/>
    </source>
</evidence>
<dbReference type="PANTHER" id="PTHR14319:SF3">
    <property type="entry name" value="TRANSMEMBRANE PROTEIN-LIKE PROTEIN"/>
    <property type="match status" value="1"/>
</dbReference>
<feature type="transmembrane region" description="Helical" evidence="9">
    <location>
        <begin position="752"/>
        <end position="775"/>
    </location>
</feature>
<dbReference type="PANTHER" id="PTHR14319">
    <property type="entry name" value="FIVE-SPAN TRANSMEMBRANE PROTEIN M83"/>
    <property type="match status" value="1"/>
</dbReference>
<keyword evidence="4 9" id="KW-0812">Transmembrane</keyword>
<dbReference type="PROSITE" id="PS00022">
    <property type="entry name" value="EGF_1"/>
    <property type="match status" value="1"/>
</dbReference>
<comment type="similarity">
    <text evidence="2">Belongs to the TMEM8 family.</text>
</comment>
<evidence type="ECO:0000256" key="9">
    <source>
        <dbReference type="SAM" id="Phobius"/>
    </source>
</evidence>
<keyword evidence="7" id="KW-1015">Disulfide bond</keyword>
<feature type="region of interest" description="Disordered" evidence="8">
    <location>
        <begin position="805"/>
        <end position="837"/>
    </location>
</feature>
<dbReference type="AlphaFoldDB" id="A0AAN8X7U0"/>
<evidence type="ECO:0000256" key="7">
    <source>
        <dbReference type="PROSITE-ProRule" id="PRU00076"/>
    </source>
</evidence>
<keyword evidence="3" id="KW-1003">Cell membrane</keyword>
<evidence type="ECO:0000259" key="10">
    <source>
        <dbReference type="PROSITE" id="PS50026"/>
    </source>
</evidence>
<dbReference type="PROSITE" id="PS50026">
    <property type="entry name" value="EGF_3"/>
    <property type="match status" value="1"/>
</dbReference>
<feature type="transmembrane region" description="Helical" evidence="9">
    <location>
        <begin position="718"/>
        <end position="740"/>
    </location>
</feature>
<evidence type="ECO:0000313" key="11">
    <source>
        <dbReference type="EMBL" id="KAK7077816.1"/>
    </source>
</evidence>
<evidence type="ECO:0000256" key="1">
    <source>
        <dbReference type="ARBA" id="ARBA00004651"/>
    </source>
</evidence>
<feature type="transmembrane region" description="Helical" evidence="9">
    <location>
        <begin position="669"/>
        <end position="689"/>
    </location>
</feature>
<feature type="compositionally biased region" description="Polar residues" evidence="8">
    <location>
        <begin position="825"/>
        <end position="837"/>
    </location>
</feature>
<proteinExistence type="inferred from homology"/>
<dbReference type="EMBL" id="JAXCGZ010008225">
    <property type="protein sequence ID" value="KAK7077816.1"/>
    <property type="molecule type" value="Genomic_DNA"/>
</dbReference>
<keyword evidence="12" id="KW-1185">Reference proteome</keyword>
<evidence type="ECO:0000256" key="2">
    <source>
        <dbReference type="ARBA" id="ARBA00005542"/>
    </source>
</evidence>
<evidence type="ECO:0000256" key="8">
    <source>
        <dbReference type="SAM" id="MobiDB-lite"/>
    </source>
</evidence>
<sequence>MMKMSGCSLPHSALAVWSLVCCFSTLWLCFAVFPSAVSGGVSQLEESVTSSTSNEGTVLYEVLAGRQVYVYGAYKDVQIFHFLIPPHVSTADFNFTANDSLACDPRNISVFLQPQSYPVVNPDGSEYPPEFWVDRAEVYELHLKSDMKPAYLSVPFPEAGDWFMIAFISETSNRITQAGLFPSCHSWLRAKAKYLQEEQITTVVPEIHTHQEIQLYQKVEGSQYYRFYVPSSTWLVVVNISNCVVLNGVEDSGACRVDIAFRSRGLPNPNSSDTVIHKCEDDAPGDTCTLEVIPEEETWHYVQLTTHDTYVQLSMAVKLYLCDETGKSSYHLLSKLNLHQLCPESESTTTTSAPEVNITDFRVNGTDNIYDEDEEVVTAATLKSRRILFMPALNSQPHVLDSCWPRHKLVKKTFGGNFVFEYDLPPNENGTVPLLLNISNLSPTMLTFSLESIIDIGGTLGIELAVSPFMNISVHNFSVAGCLSRGIREQPNANKECSRGYSLLVNTTAHSTIASQVFVPFPEPGPWYLTLLPSCFLRNESELVDCTVNETTIIFGVSSASCLQGKCGKYGSCYQYISGGFIFSTCVCEGGYRGWGCTDSSQATPNWELMLATMLLTLSNLFFLPAIILALKRRYFAEATVYAFTMVFSTFYHACDQEPYNFCIMRLSVLQFCDFYSAIFSFWVTLIVMADLPHSLYSLLHVAGAMVVALGVEYDRTGLWVFVVPSASAFLVMASSWIWHCKKEHGCYPARGYWLTCLFPGVLLAASGLICYAFLETHDNYYYVHSAWHATMALAILCLLPPRREKDERGDPEEEEPLPGCETQPHISESQKYSPVP</sequence>
<comment type="caution">
    <text evidence="11">The sequence shown here is derived from an EMBL/GenBank/DDBJ whole genome shotgun (WGS) entry which is preliminary data.</text>
</comment>
<dbReference type="InterPro" id="IPR021910">
    <property type="entry name" value="NGX6/PGAP6/MYMK"/>
</dbReference>
<keyword evidence="7" id="KW-0245">EGF-like domain</keyword>
<dbReference type="Pfam" id="PF12036">
    <property type="entry name" value="DUF3522"/>
    <property type="match status" value="1"/>
</dbReference>
<keyword evidence="6 9" id="KW-0472">Membrane</keyword>
<dbReference type="PROSITE" id="PS01186">
    <property type="entry name" value="EGF_2"/>
    <property type="match status" value="1"/>
</dbReference>
<reference evidence="11 12" key="1">
    <citation type="submission" date="2023-11" db="EMBL/GenBank/DDBJ databases">
        <title>Halocaridina rubra genome assembly.</title>
        <authorList>
            <person name="Smith C."/>
        </authorList>
    </citation>
    <scope>NUCLEOTIDE SEQUENCE [LARGE SCALE GENOMIC DNA]</scope>
    <source>
        <strain evidence="11">EP-1</strain>
        <tissue evidence="11">Whole</tissue>
    </source>
</reference>
<dbReference type="InterPro" id="IPR000742">
    <property type="entry name" value="EGF"/>
</dbReference>
<feature type="transmembrane region" description="Helical" evidence="9">
    <location>
        <begin position="781"/>
        <end position="800"/>
    </location>
</feature>
<comment type="subcellular location">
    <subcellularLocation>
        <location evidence="1">Cell membrane</location>
        <topology evidence="1">Multi-pass membrane protein</topology>
    </subcellularLocation>
</comment>
<name>A0AAN8X7U0_HALRR</name>
<dbReference type="GO" id="GO:0005886">
    <property type="term" value="C:plasma membrane"/>
    <property type="evidence" value="ECO:0007669"/>
    <property type="project" value="UniProtKB-SubCell"/>
</dbReference>